<name>A0A813LDT2_POLGL</name>
<proteinExistence type="predicted"/>
<feature type="non-terminal residue" evidence="1">
    <location>
        <position position="206"/>
    </location>
</feature>
<evidence type="ECO:0000313" key="1">
    <source>
        <dbReference type="EMBL" id="CAE8725092.1"/>
    </source>
</evidence>
<dbReference type="AlphaFoldDB" id="A0A813LDT2"/>
<comment type="caution">
    <text evidence="1">The sequence shown here is derived from an EMBL/GenBank/DDBJ whole genome shotgun (WGS) entry which is preliminary data.</text>
</comment>
<feature type="non-terminal residue" evidence="1">
    <location>
        <position position="1"/>
    </location>
</feature>
<dbReference type="Proteomes" id="UP000626109">
    <property type="component" value="Unassembled WGS sequence"/>
</dbReference>
<evidence type="ECO:0000313" key="2">
    <source>
        <dbReference type="Proteomes" id="UP000626109"/>
    </source>
</evidence>
<reference evidence="1" key="1">
    <citation type="submission" date="2021-02" db="EMBL/GenBank/DDBJ databases">
        <authorList>
            <person name="Dougan E. K."/>
            <person name="Rhodes N."/>
            <person name="Thang M."/>
            <person name="Chan C."/>
        </authorList>
    </citation>
    <scope>NUCLEOTIDE SEQUENCE</scope>
</reference>
<protein>
    <submittedName>
        <fullName evidence="1">Uncharacterized protein</fullName>
    </submittedName>
</protein>
<sequence length="206" mass="22145">APKAKAAVAQKAAKASPQLRWLASQLGELEAQRDSGPPWLIDPHGWHIAQLQELQKHLESGTLTDLPQELREGVAPKLRVLEEFYDDREMYQEVLKSLRAEAAPEGPYQRAASSEEALSAVALLQAWSETTPQGISKLKKLLTAHEASAEVQEVGITRLGGLLAELKGEKPGASTQGLAAALLFPIVAAGMARFPRDAGVQRVGCS</sequence>
<organism evidence="1 2">
    <name type="scientific">Polarella glacialis</name>
    <name type="common">Dinoflagellate</name>
    <dbReference type="NCBI Taxonomy" id="89957"/>
    <lineage>
        <taxon>Eukaryota</taxon>
        <taxon>Sar</taxon>
        <taxon>Alveolata</taxon>
        <taxon>Dinophyceae</taxon>
        <taxon>Suessiales</taxon>
        <taxon>Suessiaceae</taxon>
        <taxon>Polarella</taxon>
    </lineage>
</organism>
<gene>
    <name evidence="1" type="ORF">PGLA2088_LOCUS43977</name>
</gene>
<accession>A0A813LDT2</accession>
<dbReference type="EMBL" id="CAJNNW010034995">
    <property type="protein sequence ID" value="CAE8725092.1"/>
    <property type="molecule type" value="Genomic_DNA"/>
</dbReference>